<dbReference type="GO" id="GO:0070034">
    <property type="term" value="F:telomerase RNA binding"/>
    <property type="evidence" value="ECO:0007669"/>
    <property type="project" value="TreeGrafter"/>
</dbReference>
<feature type="region of interest" description="Disordered" evidence="7">
    <location>
        <begin position="25"/>
        <end position="247"/>
    </location>
</feature>
<dbReference type="SUPFAM" id="SSF48452">
    <property type="entry name" value="TPR-like"/>
    <property type="match status" value="1"/>
</dbReference>
<dbReference type="InterPro" id="IPR045153">
    <property type="entry name" value="Est1/Ebs1-like"/>
</dbReference>
<evidence type="ECO:0000256" key="2">
    <source>
        <dbReference type="ARBA" id="ARBA00004496"/>
    </source>
</evidence>
<feature type="compositionally biased region" description="Low complexity" evidence="7">
    <location>
        <begin position="235"/>
        <end position="246"/>
    </location>
</feature>
<feature type="compositionally biased region" description="Basic and acidic residues" evidence="7">
    <location>
        <begin position="43"/>
        <end position="61"/>
    </location>
</feature>
<keyword evidence="10" id="KW-1185">Reference proteome</keyword>
<dbReference type="GO" id="GO:0042162">
    <property type="term" value="F:telomeric DNA binding"/>
    <property type="evidence" value="ECO:0007669"/>
    <property type="project" value="TreeGrafter"/>
</dbReference>
<dbReference type="OrthoDB" id="2017974at2759"/>
<reference evidence="10" key="1">
    <citation type="journal article" date="2017" name="bioRxiv">
        <title>Comparative analysis of the genomes of Stylophora pistillata and Acropora digitifera provides evidence for extensive differences between species of corals.</title>
        <authorList>
            <person name="Voolstra C.R."/>
            <person name="Li Y."/>
            <person name="Liew Y.J."/>
            <person name="Baumgarten S."/>
            <person name="Zoccola D."/>
            <person name="Flot J.-F."/>
            <person name="Tambutte S."/>
            <person name="Allemand D."/>
            <person name="Aranda M."/>
        </authorList>
    </citation>
    <scope>NUCLEOTIDE SEQUENCE [LARGE SCALE GENOMIC DNA]</scope>
</reference>
<feature type="coiled-coil region" evidence="6">
    <location>
        <begin position="976"/>
        <end position="1010"/>
    </location>
</feature>
<dbReference type="GO" id="GO:0000184">
    <property type="term" value="P:nuclear-transcribed mRNA catabolic process, nonsense-mediated decay"/>
    <property type="evidence" value="ECO:0007669"/>
    <property type="project" value="UniProtKB-KW"/>
</dbReference>
<evidence type="ECO:0000256" key="7">
    <source>
        <dbReference type="SAM" id="MobiDB-lite"/>
    </source>
</evidence>
<dbReference type="InterPro" id="IPR002716">
    <property type="entry name" value="PIN_dom"/>
</dbReference>
<feature type="compositionally biased region" description="Basic residues" evidence="7">
    <location>
        <begin position="144"/>
        <end position="155"/>
    </location>
</feature>
<accession>A0A2B4RZB8</accession>
<evidence type="ECO:0000256" key="5">
    <source>
        <dbReference type="ARBA" id="ARBA00023242"/>
    </source>
</evidence>
<dbReference type="InterPro" id="IPR029060">
    <property type="entry name" value="PIN-like_dom_sf"/>
</dbReference>
<dbReference type="InterPro" id="IPR011990">
    <property type="entry name" value="TPR-like_helical_dom_sf"/>
</dbReference>
<comment type="subcellular location">
    <subcellularLocation>
        <location evidence="2">Cytoplasm</location>
    </subcellularLocation>
    <subcellularLocation>
        <location evidence="1">Nucleus</location>
    </subcellularLocation>
</comment>
<sequence>MAARSSVEDSPFVLRISHDELIAYADELDRRNEKTNSRKKNHTKIEEKDSKSKKLEKKTDVSRNALPSKAEEGVEFGIKETKFNHEKDNEGTKKAKNEGKKDKRKSPSSKSRRDSSSNAEDVYLREKRTVTNSDRTESNETGKATRKRRGSARTAKKVDDNEKESEKCELDLRARTSTGSVLKLSKEPSHAAEDSPKDEKPRGIIKLPEGFHINSHNTSEEEGFTSDIPPCKRTSSMNGGSSISSGLYGPVHAEKSVSPNKEVRFITVDEKTTEPQNEVSTTIGKFGDKHSEVNNVYSGESVNIHNTSIENEVVYETKAEKTLKSINQQKAQRLKRAVSPKEAQLSNLLSRGTLDKAVFAKICSLSKEIQDTYKGIMMLDIGQVTQLEVDQNLWKNAFYKVIETLRKYGKLFLGYEEKSDVLSPDEITNCLKEFLKDAETFYKSLLELLQKEHDFSIQEIVNQPRKAEKLGKNAKLALMSSQHILISLGDIERYQVQFQPHPNWASIRSWYLKANKLAPKNGKPYNQLGVIAVSANRKLDSVYYYIRSLAVSNPILTAREKLTAIFHDIQVKADRIQRTEDQKKALSEQQIHQKREKSRSSFGEAAKVVGLKSDHKSSHGRHEMWIFMCQGKYRKVVVTDHGKVQEVNSRGEPILEGQTEEHSSDPVKESPKISLQEVNKKFMLHYLCAHGLLYSRIGMERLPTLQYQLLGEFHTLLEYPSCSAISRSNLLQMMAINMFAIEHTASQDVSEPYVRVGTPQDQAMNLAVEMFIMLLKACCALLLKIDFEARNTYEGLSDTLHQFLPSVKVFADWVVCHVDLWQVSSISTHRSLWESVSQFTNAISYVDIDDLHDDDANEMVTLSEDEFLAGFKPLSSAVRPLCRVPDANSKSLAEDYLRCQRLKEFAAFLVSLEHSPLEFDNDKGEFSAMIKSTPVSPVKESQVMVHLDTSPQNEHEDSDEEADVIIESEEEQLDSGDEVEKDLKELKAKKDALKKQVEIHKEREDRAKAVIEEHISKPRLMFENYPTYLVPDTNCFVDHLDGVKAIVASQEFTLVVPLIVINELDGLKKDVLLDKCDNLQHAQYVLENARLAIHFLENDFSQRNPQVKTVTSKGTELDTIQFRSEDPSGRKGKGCNDDVILSCCLHYCEENFINRLATANQPITIQRKVVLLTDDRNLRVKAYTRNVPVLTIPQFRQMARL</sequence>
<dbReference type="SMART" id="SM00670">
    <property type="entry name" value="PINc"/>
    <property type="match status" value="1"/>
</dbReference>
<dbReference type="Pfam" id="PF13638">
    <property type="entry name" value="PIN_4"/>
    <property type="match status" value="1"/>
</dbReference>
<evidence type="ECO:0000256" key="1">
    <source>
        <dbReference type="ARBA" id="ARBA00004123"/>
    </source>
</evidence>
<dbReference type="STRING" id="50429.A0A2B4RZB8"/>
<dbReference type="CDD" id="cd09885">
    <property type="entry name" value="PIN_Smg6-like"/>
    <property type="match status" value="1"/>
</dbReference>
<feature type="compositionally biased region" description="Basic and acidic residues" evidence="7">
    <location>
        <begin position="122"/>
        <end position="140"/>
    </location>
</feature>
<evidence type="ECO:0000256" key="6">
    <source>
        <dbReference type="SAM" id="Coils"/>
    </source>
</evidence>
<name>A0A2B4RZB8_STYPI</name>
<dbReference type="Pfam" id="PF10373">
    <property type="entry name" value="EST1_DNA_bind"/>
    <property type="match status" value="1"/>
</dbReference>
<proteinExistence type="predicted"/>
<dbReference type="AlphaFoldDB" id="A0A2B4RZB8"/>
<dbReference type="Gene3D" id="1.25.40.10">
    <property type="entry name" value="Tetratricopeptide repeat domain"/>
    <property type="match status" value="1"/>
</dbReference>
<feature type="compositionally biased region" description="Basic and acidic residues" evidence="7">
    <location>
        <begin position="69"/>
        <end position="101"/>
    </location>
</feature>
<feature type="compositionally biased region" description="Basic and acidic residues" evidence="7">
    <location>
        <begin position="25"/>
        <end position="36"/>
    </location>
</feature>
<evidence type="ECO:0000313" key="10">
    <source>
        <dbReference type="Proteomes" id="UP000225706"/>
    </source>
</evidence>
<keyword evidence="4" id="KW-0866">Nonsense-mediated mRNA decay</keyword>
<dbReference type="FunFam" id="3.40.50.1010:FF:000014">
    <property type="entry name" value="telomerase-binding protein EST1A isoform X1"/>
    <property type="match status" value="1"/>
</dbReference>
<dbReference type="InterPro" id="IPR018834">
    <property type="entry name" value="DNA/RNA-bd_Est1-type"/>
</dbReference>
<gene>
    <name evidence="9" type="primary">SMG6</name>
    <name evidence="9" type="ORF">AWC38_SpisGene12483</name>
</gene>
<evidence type="ECO:0000259" key="8">
    <source>
        <dbReference type="SMART" id="SM00670"/>
    </source>
</evidence>
<feature type="compositionally biased region" description="Basic and acidic residues" evidence="7">
    <location>
        <begin position="156"/>
        <end position="174"/>
    </location>
</feature>
<evidence type="ECO:0000256" key="3">
    <source>
        <dbReference type="ARBA" id="ARBA00022490"/>
    </source>
</evidence>
<dbReference type="EMBL" id="LSMT01000222">
    <property type="protein sequence ID" value="PFX22981.1"/>
    <property type="molecule type" value="Genomic_DNA"/>
</dbReference>
<dbReference type="PANTHER" id="PTHR15696">
    <property type="entry name" value="SMG-7 SUPPRESSOR WITH MORPHOLOGICAL EFFECT ON GENITALIA PROTEIN 7"/>
    <property type="match status" value="1"/>
</dbReference>
<dbReference type="GO" id="GO:0005697">
    <property type="term" value="C:telomerase holoenzyme complex"/>
    <property type="evidence" value="ECO:0007669"/>
    <property type="project" value="TreeGrafter"/>
</dbReference>
<evidence type="ECO:0000313" key="9">
    <source>
        <dbReference type="EMBL" id="PFX22981.1"/>
    </source>
</evidence>
<keyword evidence="5" id="KW-0539">Nucleus</keyword>
<dbReference type="PANTHER" id="PTHR15696:SF0">
    <property type="entry name" value="TELOMERASE-BINDING PROTEIN EST1A"/>
    <property type="match status" value="1"/>
</dbReference>
<keyword evidence="3" id="KW-0963">Cytoplasm</keyword>
<feature type="region of interest" description="Disordered" evidence="7">
    <location>
        <begin position="649"/>
        <end position="671"/>
    </location>
</feature>
<feature type="compositionally biased region" description="Basic and acidic residues" evidence="7">
    <location>
        <begin position="184"/>
        <end position="202"/>
    </location>
</feature>
<protein>
    <submittedName>
        <fullName evidence="9">Telomerase-binding protein EST1A</fullName>
    </submittedName>
</protein>
<dbReference type="Pfam" id="PF10374">
    <property type="entry name" value="EST1"/>
    <property type="match status" value="1"/>
</dbReference>
<feature type="compositionally biased region" description="Basic and acidic residues" evidence="7">
    <location>
        <begin position="659"/>
        <end position="671"/>
    </location>
</feature>
<organism evidence="9 10">
    <name type="scientific">Stylophora pistillata</name>
    <name type="common">Smooth cauliflower coral</name>
    <dbReference type="NCBI Taxonomy" id="50429"/>
    <lineage>
        <taxon>Eukaryota</taxon>
        <taxon>Metazoa</taxon>
        <taxon>Cnidaria</taxon>
        <taxon>Anthozoa</taxon>
        <taxon>Hexacorallia</taxon>
        <taxon>Scleractinia</taxon>
        <taxon>Astrocoeniina</taxon>
        <taxon>Pocilloporidae</taxon>
        <taxon>Stylophora</taxon>
    </lineage>
</organism>
<dbReference type="SUPFAM" id="SSF88723">
    <property type="entry name" value="PIN domain-like"/>
    <property type="match status" value="1"/>
</dbReference>
<feature type="coiled-coil region" evidence="6">
    <location>
        <begin position="569"/>
        <end position="596"/>
    </location>
</feature>
<keyword evidence="6" id="KW-0175">Coiled coil</keyword>
<dbReference type="InterPro" id="IPR019458">
    <property type="entry name" value="Est1-like_N"/>
</dbReference>
<feature type="domain" description="PIN" evidence="8">
    <location>
        <begin position="1027"/>
        <end position="1180"/>
    </location>
</feature>
<dbReference type="GO" id="GO:0005737">
    <property type="term" value="C:cytoplasm"/>
    <property type="evidence" value="ECO:0007669"/>
    <property type="project" value="UniProtKB-SubCell"/>
</dbReference>
<comment type="caution">
    <text evidence="9">The sequence shown here is derived from an EMBL/GenBank/DDBJ whole genome shotgun (WGS) entry which is preliminary data.</text>
</comment>
<dbReference type="Gene3D" id="3.40.50.1010">
    <property type="entry name" value="5'-nuclease"/>
    <property type="match status" value="1"/>
</dbReference>
<dbReference type="Proteomes" id="UP000225706">
    <property type="component" value="Unassembled WGS sequence"/>
</dbReference>
<evidence type="ECO:0000256" key="4">
    <source>
        <dbReference type="ARBA" id="ARBA00023161"/>
    </source>
</evidence>